<protein>
    <submittedName>
        <fullName evidence="2">FKBP prolyl isomerase like</fullName>
    </submittedName>
</protein>
<dbReference type="Pfam" id="PF00515">
    <property type="entry name" value="TPR_1"/>
    <property type="match status" value="1"/>
</dbReference>
<dbReference type="STRING" id="7897.ENSLACP00000014487"/>
<accession>H3AXW6</accession>
<organism evidence="2 3">
    <name type="scientific">Latimeria chalumnae</name>
    <name type="common">Coelacanth</name>
    <dbReference type="NCBI Taxonomy" id="7897"/>
    <lineage>
        <taxon>Eukaryota</taxon>
        <taxon>Metazoa</taxon>
        <taxon>Chordata</taxon>
        <taxon>Craniata</taxon>
        <taxon>Vertebrata</taxon>
        <taxon>Euteleostomi</taxon>
        <taxon>Coelacanthiformes</taxon>
        <taxon>Coelacanthidae</taxon>
        <taxon>Latimeria</taxon>
    </lineage>
</organism>
<dbReference type="GeneTree" id="ENSGT00920000149187"/>
<dbReference type="InterPro" id="IPR019734">
    <property type="entry name" value="TPR_rpt"/>
</dbReference>
<reference evidence="3" key="1">
    <citation type="submission" date="2011-08" db="EMBL/GenBank/DDBJ databases">
        <title>The draft genome of Latimeria chalumnae.</title>
        <authorList>
            <person name="Di Palma F."/>
            <person name="Alfoldi J."/>
            <person name="Johnson J."/>
            <person name="Berlin A."/>
            <person name="Gnerre S."/>
            <person name="Jaffe D."/>
            <person name="MacCallum I."/>
            <person name="Young S."/>
            <person name="Walker B.J."/>
            <person name="Lander E."/>
            <person name="Lindblad-Toh K."/>
        </authorList>
    </citation>
    <scope>NUCLEOTIDE SEQUENCE [LARGE SCALE GENOMIC DNA]</scope>
    <source>
        <strain evidence="3">Wild caught</strain>
    </source>
</reference>
<dbReference type="EMBL" id="AFYH01118140">
    <property type="status" value="NOT_ANNOTATED_CDS"/>
    <property type="molecule type" value="Genomic_DNA"/>
</dbReference>
<dbReference type="SMART" id="SM00028">
    <property type="entry name" value="TPR"/>
    <property type="match status" value="2"/>
</dbReference>
<proteinExistence type="predicted"/>
<dbReference type="Ensembl" id="ENSLACT00000014587.1">
    <property type="protein sequence ID" value="ENSLACP00000014487.1"/>
    <property type="gene ID" value="ENSLACG00000012747.1"/>
</dbReference>
<dbReference type="HOGENOM" id="CLU_013615_13_0_1"/>
<dbReference type="Gene3D" id="1.25.40.10">
    <property type="entry name" value="Tetratricopeptide repeat domain"/>
    <property type="match status" value="1"/>
</dbReference>
<dbReference type="OMA" id="WTELTIG"/>
<evidence type="ECO:0000313" key="3">
    <source>
        <dbReference type="Proteomes" id="UP000008672"/>
    </source>
</evidence>
<dbReference type="Bgee" id="ENSLACG00000012747">
    <property type="expression patterns" value="Expressed in muscle tissue and 6 other cell types or tissues"/>
</dbReference>
<dbReference type="PROSITE" id="PS50005">
    <property type="entry name" value="TPR"/>
    <property type="match status" value="1"/>
</dbReference>
<dbReference type="Proteomes" id="UP000008672">
    <property type="component" value="Unassembled WGS sequence"/>
</dbReference>
<dbReference type="PANTHER" id="PTHR46512">
    <property type="entry name" value="PEPTIDYLPROLYL ISOMERASE"/>
    <property type="match status" value="1"/>
</dbReference>
<sequence>ASGVWACPDGTFVKKVLERGTGVDKPKGGSKCRVLIDMGLKAGPAPGLSCPLNCWAELTLGEADTEMDEVVEKCLESMLLGEVCEVAVTHSEAGLSFLLHLAEFSPGKESWELDIEEKWSSALRHKDRGTECFKEGNLFGASRRYEHARRLLITVMHEVPHPKAEEYRRVKSALLSNMAACQLRLEQPEAAVCSCSKALALEPGNIKCLYRRGLAYTAISEFDKAQADLRKVLELDPGNSAALQQQKLLQDKIRAQNAQLAKAMSKLFA</sequence>
<dbReference type="SUPFAM" id="SSF48452">
    <property type="entry name" value="TPR-like"/>
    <property type="match status" value="1"/>
</dbReference>
<gene>
    <name evidence="2" type="primary">FKBPL</name>
</gene>
<keyword evidence="3" id="KW-1185">Reference proteome</keyword>
<dbReference type="AlphaFoldDB" id="H3AXW6"/>
<evidence type="ECO:0000256" key="1">
    <source>
        <dbReference type="PROSITE-ProRule" id="PRU00339"/>
    </source>
</evidence>
<reference evidence="2" key="2">
    <citation type="submission" date="2025-08" db="UniProtKB">
        <authorList>
            <consortium name="Ensembl"/>
        </authorList>
    </citation>
    <scope>IDENTIFICATION</scope>
</reference>
<dbReference type="PANTHER" id="PTHR46512:SF10">
    <property type="entry name" value="FK506-BINDING PROTEIN-LIKE"/>
    <property type="match status" value="1"/>
</dbReference>
<dbReference type="InterPro" id="IPR050754">
    <property type="entry name" value="FKBP4/5/8-like"/>
</dbReference>
<dbReference type="FunCoup" id="H3AXW6">
    <property type="interactions" value="245"/>
</dbReference>
<dbReference type="InParanoid" id="H3AXW6"/>
<dbReference type="InterPro" id="IPR011990">
    <property type="entry name" value="TPR-like_helical_dom_sf"/>
</dbReference>
<dbReference type="eggNOG" id="KOG1124">
    <property type="taxonomic scope" value="Eukaryota"/>
</dbReference>
<reference evidence="2" key="3">
    <citation type="submission" date="2025-09" db="UniProtKB">
        <authorList>
            <consortium name="Ensembl"/>
        </authorList>
    </citation>
    <scope>IDENTIFICATION</scope>
</reference>
<evidence type="ECO:0000313" key="2">
    <source>
        <dbReference type="Ensembl" id="ENSLACP00000014487.1"/>
    </source>
</evidence>
<name>H3AXW6_LATCH</name>
<keyword evidence="1" id="KW-0802">TPR repeat</keyword>
<feature type="repeat" description="TPR" evidence="1">
    <location>
        <begin position="206"/>
        <end position="239"/>
    </location>
</feature>